<evidence type="ECO:0000313" key="1">
    <source>
        <dbReference type="EMBL" id="KDB47583.1"/>
    </source>
</evidence>
<reference evidence="1 2" key="1">
    <citation type="submission" date="2014-02" db="EMBL/GenBank/DDBJ databases">
        <title>Comparative genomics of Haemophilus parasuis isolated from pig lungs.</title>
        <authorList>
            <person name="Kittichotirat W."/>
            <person name="Bumgarner R.E."/>
            <person name="Lawrence P."/>
        </authorList>
    </citation>
    <scope>NUCLEOTIDE SEQUENCE [LARGE SCALE GENOMIC DNA]</scope>
    <source>
        <strain evidence="1 2">HPS10</strain>
    </source>
</reference>
<proteinExistence type="predicted"/>
<gene>
    <name evidence="1" type="ORF">HPS10_06280</name>
</gene>
<name>A0A836MDN0_GLAPU</name>
<accession>A0A836MDN0</accession>
<comment type="caution">
    <text evidence="1">The sequence shown here is derived from an EMBL/GenBank/DDBJ whole genome shotgun (WGS) entry which is preliminary data.</text>
</comment>
<organism evidence="1 2">
    <name type="scientific">Glaesserella parasuis HPS10</name>
    <dbReference type="NCBI Taxonomy" id="1450514"/>
    <lineage>
        <taxon>Bacteria</taxon>
        <taxon>Pseudomonadati</taxon>
        <taxon>Pseudomonadota</taxon>
        <taxon>Gammaproteobacteria</taxon>
        <taxon>Pasteurellales</taxon>
        <taxon>Pasteurellaceae</taxon>
        <taxon>Glaesserella</taxon>
    </lineage>
</organism>
<dbReference type="Proteomes" id="UP000027036">
    <property type="component" value="Unassembled WGS sequence"/>
</dbReference>
<dbReference type="AlphaFoldDB" id="A0A836MDN0"/>
<sequence length="72" mass="8119">MANSMTEHSRKLRSKTANEYNKRMLAEGKVKQFSVRMETPVADEFAAVLAEIGGTKAEAIKKLCEIYRQNKA</sequence>
<dbReference type="RefSeq" id="WP_035523559.1">
    <property type="nucleotide sequence ID" value="NZ_JDSO01000071.1"/>
</dbReference>
<protein>
    <submittedName>
        <fullName evidence="1">Uncharacterized protein</fullName>
    </submittedName>
</protein>
<evidence type="ECO:0000313" key="2">
    <source>
        <dbReference type="Proteomes" id="UP000027036"/>
    </source>
</evidence>
<dbReference type="EMBL" id="JDSO01000071">
    <property type="protein sequence ID" value="KDB47583.1"/>
    <property type="molecule type" value="Genomic_DNA"/>
</dbReference>